<reference evidence="1 2" key="1">
    <citation type="submission" date="2024-07" db="EMBL/GenBank/DDBJ databases">
        <title>Section-level genome sequencing and comparative genomics of Aspergillus sections Usti and Cavernicolus.</title>
        <authorList>
            <consortium name="Lawrence Berkeley National Laboratory"/>
            <person name="Nybo J.L."/>
            <person name="Vesth T.C."/>
            <person name="Theobald S."/>
            <person name="Frisvad J.C."/>
            <person name="Larsen T.O."/>
            <person name="Kjaerboelling I."/>
            <person name="Rothschild-Mancinelli K."/>
            <person name="Lyhne E.K."/>
            <person name="Kogle M.E."/>
            <person name="Barry K."/>
            <person name="Clum A."/>
            <person name="Na H."/>
            <person name="Ledsgaard L."/>
            <person name="Lin J."/>
            <person name="Lipzen A."/>
            <person name="Kuo A."/>
            <person name="Riley R."/>
            <person name="Mondo S."/>
            <person name="Labutti K."/>
            <person name="Haridas S."/>
            <person name="Pangalinan J."/>
            <person name="Salamov A.A."/>
            <person name="Simmons B.A."/>
            <person name="Magnuson J.K."/>
            <person name="Chen J."/>
            <person name="Drula E."/>
            <person name="Henrissat B."/>
            <person name="Wiebenga A."/>
            <person name="Lubbers R.J."/>
            <person name="Gomes A.C."/>
            <person name="Makela M.R."/>
            <person name="Stajich J."/>
            <person name="Grigoriev I.V."/>
            <person name="Mortensen U.H."/>
            <person name="De Vries R.P."/>
            <person name="Baker S.E."/>
            <person name="Andersen M.R."/>
        </authorList>
    </citation>
    <scope>NUCLEOTIDE SEQUENCE [LARGE SCALE GENOMIC DNA]</scope>
    <source>
        <strain evidence="1 2">CBS 588.65</strain>
    </source>
</reference>
<comment type="caution">
    <text evidence="1">The sequence shown here is derived from an EMBL/GenBank/DDBJ whole genome shotgun (WGS) entry which is preliminary data.</text>
</comment>
<proteinExistence type="predicted"/>
<dbReference type="Proteomes" id="UP001610334">
    <property type="component" value="Unassembled WGS sequence"/>
</dbReference>
<evidence type="ECO:0000313" key="2">
    <source>
        <dbReference type="Proteomes" id="UP001610334"/>
    </source>
</evidence>
<evidence type="ECO:0000313" key="1">
    <source>
        <dbReference type="EMBL" id="KAL2803417.1"/>
    </source>
</evidence>
<name>A0ABR4GWV3_9EURO</name>
<sequence>MVSENGIKAETSQLPPLFPFVVYFTHPDTTPSSETADLAGLLGAIRESKIDCDFHFRLDVYFLPGAGEDDCKAHYLAERAARPDYEALIRRFETRVLLQKSGSGSSATAHHLADVSACDGQRDSGGSSNAQPSYQLLGLMDYLKSRGVGR</sequence>
<accession>A0ABR4GWV3</accession>
<protein>
    <submittedName>
        <fullName evidence="1">Uncharacterized protein</fullName>
    </submittedName>
</protein>
<organism evidence="1 2">
    <name type="scientific">Aspergillus granulosus</name>
    <dbReference type="NCBI Taxonomy" id="176169"/>
    <lineage>
        <taxon>Eukaryota</taxon>
        <taxon>Fungi</taxon>
        <taxon>Dikarya</taxon>
        <taxon>Ascomycota</taxon>
        <taxon>Pezizomycotina</taxon>
        <taxon>Eurotiomycetes</taxon>
        <taxon>Eurotiomycetidae</taxon>
        <taxon>Eurotiales</taxon>
        <taxon>Aspergillaceae</taxon>
        <taxon>Aspergillus</taxon>
        <taxon>Aspergillus subgen. Nidulantes</taxon>
    </lineage>
</organism>
<gene>
    <name evidence="1" type="ORF">BJX63DRAFT_411978</name>
</gene>
<dbReference type="EMBL" id="JBFXLT010000139">
    <property type="protein sequence ID" value="KAL2803417.1"/>
    <property type="molecule type" value="Genomic_DNA"/>
</dbReference>
<keyword evidence="2" id="KW-1185">Reference proteome</keyword>